<proteinExistence type="predicted"/>
<name>A0A6A4VZK8_AMPAM</name>
<dbReference type="Proteomes" id="UP000440578">
    <property type="component" value="Unassembled WGS sequence"/>
</dbReference>
<keyword evidence="3" id="KW-1185">Reference proteome</keyword>
<feature type="domain" description="NADPH-dependent FMN reductase-like" evidence="1">
    <location>
        <begin position="69"/>
        <end position="197"/>
    </location>
</feature>
<dbReference type="OrthoDB" id="68575at2759"/>
<reference evidence="2 3" key="1">
    <citation type="submission" date="2019-07" db="EMBL/GenBank/DDBJ databases">
        <title>Draft genome assembly of a fouling barnacle, Amphibalanus amphitrite (Darwin, 1854): The first reference genome for Thecostraca.</title>
        <authorList>
            <person name="Kim W."/>
        </authorList>
    </citation>
    <scope>NUCLEOTIDE SEQUENCE [LARGE SCALE GENOMIC DNA]</scope>
    <source>
        <strain evidence="2">SNU_AA5</strain>
        <tissue evidence="2">Soma without cirri and trophi</tissue>
    </source>
</reference>
<dbReference type="SUPFAM" id="SSF52218">
    <property type="entry name" value="Flavoproteins"/>
    <property type="match status" value="1"/>
</dbReference>
<comment type="caution">
    <text evidence="2">The sequence shown here is derived from an EMBL/GenBank/DDBJ whole genome shotgun (WGS) entry which is preliminary data.</text>
</comment>
<dbReference type="PANTHER" id="PTHR30543:SF21">
    <property type="entry name" value="NAD(P)H-DEPENDENT FMN REDUCTASE LOT6"/>
    <property type="match status" value="1"/>
</dbReference>
<protein>
    <submittedName>
        <fullName evidence="2">FMN-dependent NADPH-azoreductase</fullName>
    </submittedName>
</protein>
<dbReference type="EMBL" id="VIIS01001436">
    <property type="protein sequence ID" value="KAF0298349.1"/>
    <property type="molecule type" value="Genomic_DNA"/>
</dbReference>
<dbReference type="GO" id="GO:0010181">
    <property type="term" value="F:FMN binding"/>
    <property type="evidence" value="ECO:0007669"/>
    <property type="project" value="TreeGrafter"/>
</dbReference>
<evidence type="ECO:0000313" key="2">
    <source>
        <dbReference type="EMBL" id="KAF0298349.1"/>
    </source>
</evidence>
<dbReference type="InterPro" id="IPR050712">
    <property type="entry name" value="NAD(P)H-dep_reductase"/>
</dbReference>
<gene>
    <name evidence="2" type="primary">azo1</name>
    <name evidence="2" type="ORF">FJT64_004295</name>
</gene>
<dbReference type="GO" id="GO:0005829">
    <property type="term" value="C:cytosol"/>
    <property type="evidence" value="ECO:0007669"/>
    <property type="project" value="TreeGrafter"/>
</dbReference>
<evidence type="ECO:0000259" key="1">
    <source>
        <dbReference type="Pfam" id="PF03358"/>
    </source>
</evidence>
<dbReference type="GO" id="GO:0016491">
    <property type="term" value="F:oxidoreductase activity"/>
    <property type="evidence" value="ECO:0007669"/>
    <property type="project" value="InterPro"/>
</dbReference>
<sequence length="238" mass="26227">MGWPKCMCLGCCRIYHVTEPSEGEREAYTVGPSGQREAYTTEASGQQVVYTTDHNDQREVPKEEKPMSRLIVFLGSTRDGRNGTRVATHLVNLLKERKHAVTVFDPLKMPFELLRQPLHFMPDQSAAPQWLRDANAEIAAADGFVVVTPEYNCSLPPALVNMLDHFPPASFRHRPVGIACYSLGELTATRSVSYVRHCADCREPSSGLMLAASHSSDVSSRCKVLLKSSNSCSGLDGT</sequence>
<organism evidence="2 3">
    <name type="scientific">Amphibalanus amphitrite</name>
    <name type="common">Striped barnacle</name>
    <name type="synonym">Balanus amphitrite</name>
    <dbReference type="NCBI Taxonomy" id="1232801"/>
    <lineage>
        <taxon>Eukaryota</taxon>
        <taxon>Metazoa</taxon>
        <taxon>Ecdysozoa</taxon>
        <taxon>Arthropoda</taxon>
        <taxon>Crustacea</taxon>
        <taxon>Multicrustacea</taxon>
        <taxon>Cirripedia</taxon>
        <taxon>Thoracica</taxon>
        <taxon>Thoracicalcarea</taxon>
        <taxon>Balanomorpha</taxon>
        <taxon>Balanoidea</taxon>
        <taxon>Balanidae</taxon>
        <taxon>Amphibalaninae</taxon>
        <taxon>Amphibalanus</taxon>
    </lineage>
</organism>
<dbReference type="Gene3D" id="3.40.50.360">
    <property type="match status" value="1"/>
</dbReference>
<dbReference type="AlphaFoldDB" id="A0A6A4VZK8"/>
<accession>A0A6A4VZK8</accession>
<evidence type="ECO:0000313" key="3">
    <source>
        <dbReference type="Proteomes" id="UP000440578"/>
    </source>
</evidence>
<dbReference type="InterPro" id="IPR005025">
    <property type="entry name" value="FMN_Rdtase-like_dom"/>
</dbReference>
<dbReference type="Pfam" id="PF03358">
    <property type="entry name" value="FMN_red"/>
    <property type="match status" value="1"/>
</dbReference>
<dbReference type="InterPro" id="IPR029039">
    <property type="entry name" value="Flavoprotein-like_sf"/>
</dbReference>
<dbReference type="PANTHER" id="PTHR30543">
    <property type="entry name" value="CHROMATE REDUCTASE"/>
    <property type="match status" value="1"/>
</dbReference>